<evidence type="ECO:0000256" key="4">
    <source>
        <dbReference type="ARBA" id="ARBA00013078"/>
    </source>
</evidence>
<dbReference type="InterPro" id="IPR023214">
    <property type="entry name" value="HAD_sf"/>
</dbReference>
<dbReference type="RefSeq" id="WP_338685810.1">
    <property type="nucleotide sequence ID" value="NZ_AP024702.1"/>
</dbReference>
<accession>A0ABM7RFI6</accession>
<dbReference type="PANTHER" id="PTHR43434:SF1">
    <property type="entry name" value="PHOSPHOGLYCOLATE PHOSPHATASE"/>
    <property type="match status" value="1"/>
</dbReference>
<gene>
    <name evidence="5" type="ORF">HAHE_31980</name>
</gene>
<evidence type="ECO:0000256" key="1">
    <source>
        <dbReference type="ARBA" id="ARBA00000830"/>
    </source>
</evidence>
<evidence type="ECO:0000256" key="3">
    <source>
        <dbReference type="ARBA" id="ARBA00006171"/>
    </source>
</evidence>
<keyword evidence="6" id="KW-1185">Reference proteome</keyword>
<dbReference type="SFLD" id="SFLDS00003">
    <property type="entry name" value="Haloacid_Dehalogenase"/>
    <property type="match status" value="1"/>
</dbReference>
<dbReference type="PRINTS" id="PR00413">
    <property type="entry name" value="HADHALOGNASE"/>
</dbReference>
<dbReference type="InterPro" id="IPR036412">
    <property type="entry name" value="HAD-like_sf"/>
</dbReference>
<evidence type="ECO:0000256" key="2">
    <source>
        <dbReference type="ARBA" id="ARBA00004818"/>
    </source>
</evidence>
<dbReference type="InterPro" id="IPR006439">
    <property type="entry name" value="HAD-SF_hydro_IA"/>
</dbReference>
<dbReference type="SFLD" id="SFLDG01129">
    <property type="entry name" value="C1.5:_HAD__Beta-PGM__Phosphata"/>
    <property type="match status" value="1"/>
</dbReference>
<dbReference type="EMBL" id="AP024702">
    <property type="protein sequence ID" value="BCX49290.1"/>
    <property type="molecule type" value="Genomic_DNA"/>
</dbReference>
<dbReference type="SUPFAM" id="SSF56784">
    <property type="entry name" value="HAD-like"/>
    <property type="match status" value="1"/>
</dbReference>
<comment type="pathway">
    <text evidence="2">Organic acid metabolism; glycolate biosynthesis; glycolate from 2-phosphoglycolate: step 1/1.</text>
</comment>
<dbReference type="Gene3D" id="1.10.150.240">
    <property type="entry name" value="Putative phosphatase, domain 2"/>
    <property type="match status" value="1"/>
</dbReference>
<dbReference type="InterPro" id="IPR050155">
    <property type="entry name" value="HAD-like_hydrolase_sf"/>
</dbReference>
<dbReference type="InterPro" id="IPR023198">
    <property type="entry name" value="PGP-like_dom2"/>
</dbReference>
<dbReference type="InterPro" id="IPR041492">
    <property type="entry name" value="HAD_2"/>
</dbReference>
<protein>
    <recommendedName>
        <fullName evidence="4">phosphoglycolate phosphatase</fullName>
        <ecNumber evidence="4">3.1.3.18</ecNumber>
    </recommendedName>
</protein>
<proteinExistence type="inferred from homology"/>
<comment type="similarity">
    <text evidence="3">Belongs to the HAD-like hydrolase superfamily. CbbY/CbbZ/Gph/YieH family.</text>
</comment>
<organism evidence="5 6">
    <name type="scientific">Haloferula helveola</name>
    <dbReference type="NCBI Taxonomy" id="490095"/>
    <lineage>
        <taxon>Bacteria</taxon>
        <taxon>Pseudomonadati</taxon>
        <taxon>Verrucomicrobiota</taxon>
        <taxon>Verrucomicrobiia</taxon>
        <taxon>Verrucomicrobiales</taxon>
        <taxon>Verrucomicrobiaceae</taxon>
        <taxon>Haloferula</taxon>
    </lineage>
</organism>
<comment type="catalytic activity">
    <reaction evidence="1">
        <text>2-phosphoglycolate + H2O = glycolate + phosphate</text>
        <dbReference type="Rhea" id="RHEA:14369"/>
        <dbReference type="ChEBI" id="CHEBI:15377"/>
        <dbReference type="ChEBI" id="CHEBI:29805"/>
        <dbReference type="ChEBI" id="CHEBI:43474"/>
        <dbReference type="ChEBI" id="CHEBI:58033"/>
        <dbReference type="EC" id="3.1.3.18"/>
    </reaction>
</comment>
<name>A0ABM7RFI6_9BACT</name>
<dbReference type="Pfam" id="PF13419">
    <property type="entry name" value="HAD_2"/>
    <property type="match status" value="1"/>
</dbReference>
<dbReference type="Gene3D" id="3.40.50.1000">
    <property type="entry name" value="HAD superfamily/HAD-like"/>
    <property type="match status" value="1"/>
</dbReference>
<dbReference type="Proteomes" id="UP001374893">
    <property type="component" value="Chromosome"/>
</dbReference>
<dbReference type="PANTHER" id="PTHR43434">
    <property type="entry name" value="PHOSPHOGLYCOLATE PHOSPHATASE"/>
    <property type="match status" value="1"/>
</dbReference>
<reference evidence="5 6" key="1">
    <citation type="submission" date="2021-06" db="EMBL/GenBank/DDBJ databases">
        <title>Complete genome of Haloferula helveola possessing various polysaccharide degrading enzymes.</title>
        <authorList>
            <person name="Takami H."/>
            <person name="Huang C."/>
            <person name="Hamasaki K."/>
        </authorList>
    </citation>
    <scope>NUCLEOTIDE SEQUENCE [LARGE SCALE GENOMIC DNA]</scope>
    <source>
        <strain evidence="5 6">CN-1</strain>
    </source>
</reference>
<dbReference type="EC" id="3.1.3.18" evidence="4"/>
<dbReference type="NCBIfam" id="TIGR01549">
    <property type="entry name" value="HAD-SF-IA-v1"/>
    <property type="match status" value="1"/>
</dbReference>
<evidence type="ECO:0000313" key="6">
    <source>
        <dbReference type="Proteomes" id="UP001374893"/>
    </source>
</evidence>
<sequence>MQPSLIFDLDGTLVDSLPGIAESLNRALAEADLPSHPHPAVRDFIGNGSYQLARRAVPEDAPDSLALTVEMDFKRHYATGWKNGTLLYPGIPELIEELAARDFRMAVLSNKPDAFTREIVRHFFPSDPFDLVVGQRDGSARKPDPAAVVPLFETWRIGPEGVRFIGDSTVDRATAEAAGIPFIGVAWGYHDPSDLGDRVARNAPELGRWLMTNATDHE</sequence>
<evidence type="ECO:0000313" key="5">
    <source>
        <dbReference type="EMBL" id="BCX49290.1"/>
    </source>
</evidence>